<keyword evidence="4" id="KW-0949">S-adenosyl-L-methionine</keyword>
<keyword evidence="2 7" id="KW-0489">Methyltransferase</keyword>
<dbReference type="InterPro" id="IPR002941">
    <property type="entry name" value="DNA_methylase_N4/N6"/>
</dbReference>
<sequence>MSDRPEKINLSDVHSRQVDTDLLNELRDLFVKAEEQKERYDFTWNGKAKAYFEAAAPTTKTLRAQPEESVNFEKSENLFITGDNLEALKLLQEAYLGKVDMIYIDPPYNTGKDFVYHDNFKKTQKENDLSEGSIDEDGDRLVKNEKSNGRYHSDWLTMMYPRLKLARNLLTEDGVMFVSIDDNEDANLKLVMDEIFGESNFVAQFIWNSSTGGGIRSKFVNISHQYVLAYVKNKAVSDTWYAPLSEEAVSAYKLSDDHGRYREKDFAFKNSSAGTNQKYGIEAPDGSVVYPKPGYMWRFIRGRFDEELGNDKVVFKSTSKGPTVLENGEQASWNIYIKKYLDNAEGAPISVMPRSLVGLNNEGTQEVQELFGGQRYFENPKTVRMLEYLFKIGAGSSDIIMDIFSGSGSTAQAVMDLNAQDGGNRKFILGTLDEVTPDNSEARRAGYTTIDQLSRERIRRAAEKIGDTSGFRALKVDSTGLKEDVFKTAGELGQVDLLQDIDNHSDNRSDYDLLYDVLVDGALEYNRPITIDTMNDEQIIKYDYLGELSGVVCYFGENLTDELTRQIATLKPLLAVFKESTFDKSAQKVNVMEQFRIISPDTKVKVI</sequence>
<gene>
    <name evidence="7" type="ORF">LLJM1_05425</name>
</gene>
<dbReference type="InterPro" id="IPR002295">
    <property type="entry name" value="N4/N6-MTase_EcoPI_Mod-like"/>
</dbReference>
<feature type="domain" description="DNA methylase N-4/N-6" evidence="6">
    <location>
        <begin position="99"/>
        <end position="420"/>
    </location>
</feature>
<dbReference type="Proteomes" id="UP000191806">
    <property type="component" value="Plasmid pJM1D"/>
</dbReference>
<dbReference type="GO" id="GO:0009307">
    <property type="term" value="P:DNA restriction-modification system"/>
    <property type="evidence" value="ECO:0007669"/>
    <property type="project" value="UniProtKB-KW"/>
</dbReference>
<evidence type="ECO:0000313" key="8">
    <source>
        <dbReference type="Proteomes" id="UP000191806"/>
    </source>
</evidence>
<dbReference type="GO" id="GO:0008170">
    <property type="term" value="F:N-methyltransferase activity"/>
    <property type="evidence" value="ECO:0007669"/>
    <property type="project" value="InterPro"/>
</dbReference>
<reference evidence="7 8" key="1">
    <citation type="journal article" date="2017" name="BMC Genomics">
        <title>Comparative and functional genomics of the Lactococcus lactis taxon; insights into evolution and niche adaptation.</title>
        <authorList>
            <person name="Kelleher P."/>
            <person name="Bottacini F."/>
            <person name="Mahony J."/>
            <person name="Kilcawley K.N."/>
            <person name="van Sinderen D."/>
        </authorList>
    </citation>
    <scope>NUCLEOTIDE SEQUENCE [LARGE SCALE GENOMIC DNA]</scope>
    <source>
        <strain evidence="7 8">JM1</strain>
        <plasmid evidence="8">pjm1c</plasmid>
    </source>
</reference>
<dbReference type="InterPro" id="IPR029063">
    <property type="entry name" value="SAM-dependent_MTases_sf"/>
</dbReference>
<comment type="similarity">
    <text evidence="1">Belongs to the N(4)/N(6)-methyltransferase family.</text>
</comment>
<proteinExistence type="inferred from homology"/>
<dbReference type="Pfam" id="PF01555">
    <property type="entry name" value="N6_N4_Mtase"/>
    <property type="match status" value="1"/>
</dbReference>
<evidence type="ECO:0000256" key="1">
    <source>
        <dbReference type="ARBA" id="ARBA00006594"/>
    </source>
</evidence>
<protein>
    <submittedName>
        <fullName evidence="7">Site-specific DNA-methyltransferase</fullName>
        <ecNumber evidence="7">2.1.1.-</ecNumber>
    </submittedName>
</protein>
<dbReference type="PRINTS" id="PR00506">
    <property type="entry name" value="D21N6MTFRASE"/>
</dbReference>
<dbReference type="InterPro" id="IPR002052">
    <property type="entry name" value="DNA_methylase_N6_adenine_CS"/>
</dbReference>
<name>A0A1V0PE03_LACLC</name>
<dbReference type="AlphaFoldDB" id="A0A1V0PE03"/>
<dbReference type="PIRSF" id="PIRSF015855">
    <property type="entry name" value="TypeIII_Mtase_mKpnI"/>
    <property type="match status" value="1"/>
</dbReference>
<keyword evidence="7" id="KW-0614">Plasmid</keyword>
<dbReference type="RefSeq" id="WP_081196226.1">
    <property type="nucleotide sequence ID" value="NZ_CP016749.2"/>
</dbReference>
<keyword evidence="5" id="KW-0680">Restriction system</keyword>
<keyword evidence="3 7" id="KW-0808">Transferase</keyword>
<organism evidence="7 8">
    <name type="scientific">Lactococcus lactis subsp. cremoris</name>
    <name type="common">Streptococcus cremoris</name>
    <dbReference type="NCBI Taxonomy" id="1359"/>
    <lineage>
        <taxon>Bacteria</taxon>
        <taxon>Bacillati</taxon>
        <taxon>Bacillota</taxon>
        <taxon>Bacilli</taxon>
        <taxon>Lactobacillales</taxon>
        <taxon>Streptococcaceae</taxon>
        <taxon>Lactococcus</taxon>
    </lineage>
</organism>
<dbReference type="EMBL" id="CP016749">
    <property type="protein sequence ID" value="ARE27426.1"/>
    <property type="molecule type" value="Genomic_DNA"/>
</dbReference>
<evidence type="ECO:0000256" key="2">
    <source>
        <dbReference type="ARBA" id="ARBA00022603"/>
    </source>
</evidence>
<evidence type="ECO:0000256" key="3">
    <source>
        <dbReference type="ARBA" id="ARBA00022679"/>
    </source>
</evidence>
<geneLocation type="plasmid" evidence="8">
    <name>pjm1c</name>
</geneLocation>
<dbReference type="GO" id="GO:0003677">
    <property type="term" value="F:DNA binding"/>
    <property type="evidence" value="ECO:0007669"/>
    <property type="project" value="InterPro"/>
</dbReference>
<dbReference type="EC" id="2.1.1.-" evidence="7"/>
<evidence type="ECO:0000313" key="7">
    <source>
        <dbReference type="EMBL" id="ARE27426.1"/>
    </source>
</evidence>
<evidence type="ECO:0000256" key="4">
    <source>
        <dbReference type="ARBA" id="ARBA00022691"/>
    </source>
</evidence>
<evidence type="ECO:0000259" key="6">
    <source>
        <dbReference type="Pfam" id="PF01555"/>
    </source>
</evidence>
<dbReference type="PROSITE" id="PS00092">
    <property type="entry name" value="N6_MTASE"/>
    <property type="match status" value="1"/>
</dbReference>
<dbReference type="Gene3D" id="3.40.50.150">
    <property type="entry name" value="Vaccinia Virus protein VP39"/>
    <property type="match status" value="1"/>
</dbReference>
<accession>A0A1V0PE03</accession>
<dbReference type="REBASE" id="196104">
    <property type="entry name" value="M.LcrJM1IV"/>
</dbReference>
<evidence type="ECO:0000256" key="5">
    <source>
        <dbReference type="ARBA" id="ARBA00022747"/>
    </source>
</evidence>
<dbReference type="SUPFAM" id="SSF53335">
    <property type="entry name" value="S-adenosyl-L-methionine-dependent methyltransferases"/>
    <property type="match status" value="1"/>
</dbReference>
<dbReference type="GO" id="GO:0032259">
    <property type="term" value="P:methylation"/>
    <property type="evidence" value="ECO:0007669"/>
    <property type="project" value="UniProtKB-KW"/>
</dbReference>